<dbReference type="InterPro" id="IPR012677">
    <property type="entry name" value="Nucleotide-bd_a/b_plait_sf"/>
</dbReference>
<dbReference type="PROSITE" id="PS51939">
    <property type="entry name" value="XRRM"/>
    <property type="match status" value="1"/>
</dbReference>
<keyword evidence="1 2" id="KW-0694">RNA-binding</keyword>
<protein>
    <recommendedName>
        <fullName evidence="3">XRRM domain-containing protein</fullName>
    </recommendedName>
</protein>
<dbReference type="InterPro" id="IPR035979">
    <property type="entry name" value="RBD_domain_sf"/>
</dbReference>
<accession>A0A1Y2C3U2</accession>
<gene>
    <name evidence="4" type="ORF">BCR33DRAFT_852172</name>
</gene>
<keyword evidence="5" id="KW-1185">Reference proteome</keyword>
<evidence type="ECO:0000313" key="5">
    <source>
        <dbReference type="Proteomes" id="UP000193642"/>
    </source>
</evidence>
<sequence>MSTKHEATEKLIGTLLNAFYSASNLLLDAYLLSRINEAVPISVFQSPVRLGRLAADEVVVAKAARQKCGDKVCVSADGSALASNGNNKPTEKMLRKMREHMLYLEDLPAGTTVKTLHSQFPTIKSIHLPLTSIIHQTCSNGPEVASFDLDWLQLLAFHPQTASPDSPVWSIKLPGFVFVSFDEYYDMRIWLNWVWERGSKELEYIESHSFETSSKTVADFEWEYVRILPMETWHTRTQEYQSLMHKRRSLLDVTMSSRAGSHASGAEYEPGVVITYTGVHKSTSRKVLKQLFELIAPVSYIDHTIHQTNGFVRFKTAQGASRAFHYFSRQCIVQCSPKDIGTLITSSTQLRKIQEKLSNGSKKGSTEVDEEGWGEYGMEFDDDGEEDDNQELVGIKVRILEGREEREYWDSIHQVRLKHRTHNKHGAFQILQELEMRPCIEQRPLLQIQSR</sequence>
<dbReference type="GO" id="GO:1990904">
    <property type="term" value="C:ribonucleoprotein complex"/>
    <property type="evidence" value="ECO:0007669"/>
    <property type="project" value="UniProtKB-UniRule"/>
</dbReference>
<dbReference type="AlphaFoldDB" id="A0A1Y2C3U2"/>
<dbReference type="OrthoDB" id="439993at2759"/>
<evidence type="ECO:0000256" key="1">
    <source>
        <dbReference type="ARBA" id="ARBA00022884"/>
    </source>
</evidence>
<organism evidence="4 5">
    <name type="scientific">Rhizoclosmatium globosum</name>
    <dbReference type="NCBI Taxonomy" id="329046"/>
    <lineage>
        <taxon>Eukaryota</taxon>
        <taxon>Fungi</taxon>
        <taxon>Fungi incertae sedis</taxon>
        <taxon>Chytridiomycota</taxon>
        <taxon>Chytridiomycota incertae sedis</taxon>
        <taxon>Chytridiomycetes</taxon>
        <taxon>Chytridiales</taxon>
        <taxon>Chytriomycetaceae</taxon>
        <taxon>Rhizoclosmatium</taxon>
    </lineage>
</organism>
<dbReference type="Pfam" id="PF08777">
    <property type="entry name" value="RRM_3"/>
    <property type="match status" value="1"/>
</dbReference>
<dbReference type="Proteomes" id="UP000193642">
    <property type="component" value="Unassembled WGS sequence"/>
</dbReference>
<proteinExistence type="predicted"/>
<comment type="caution">
    <text evidence="4">The sequence shown here is derived from an EMBL/GenBank/DDBJ whole genome shotgun (WGS) entry which is preliminary data.</text>
</comment>
<dbReference type="SUPFAM" id="SSF54928">
    <property type="entry name" value="RNA-binding domain, RBD"/>
    <property type="match status" value="1"/>
</dbReference>
<dbReference type="EMBL" id="MCGO01000031">
    <property type="protein sequence ID" value="ORY41671.1"/>
    <property type="molecule type" value="Genomic_DNA"/>
</dbReference>
<evidence type="ECO:0000259" key="3">
    <source>
        <dbReference type="PROSITE" id="PS51939"/>
    </source>
</evidence>
<name>A0A1Y2C3U2_9FUNG</name>
<feature type="domain" description="XRRM" evidence="3">
    <location>
        <begin position="267"/>
        <end position="451"/>
    </location>
</feature>
<dbReference type="GO" id="GO:0003723">
    <property type="term" value="F:RNA binding"/>
    <property type="evidence" value="ECO:0007669"/>
    <property type="project" value="UniProtKB-KW"/>
</dbReference>
<dbReference type="STRING" id="329046.A0A1Y2C3U2"/>
<reference evidence="4 5" key="1">
    <citation type="submission" date="2016-07" db="EMBL/GenBank/DDBJ databases">
        <title>Pervasive Adenine N6-methylation of Active Genes in Fungi.</title>
        <authorList>
            <consortium name="DOE Joint Genome Institute"/>
            <person name="Mondo S.J."/>
            <person name="Dannebaum R.O."/>
            <person name="Kuo R.C."/>
            <person name="Labutti K."/>
            <person name="Haridas S."/>
            <person name="Kuo A."/>
            <person name="Salamov A."/>
            <person name="Ahrendt S.R."/>
            <person name="Lipzen A."/>
            <person name="Sullivan W."/>
            <person name="Andreopoulos W.B."/>
            <person name="Clum A."/>
            <person name="Lindquist E."/>
            <person name="Daum C."/>
            <person name="Ramamoorthy G.K."/>
            <person name="Gryganskyi A."/>
            <person name="Culley D."/>
            <person name="Magnuson J.K."/>
            <person name="James T.Y."/>
            <person name="O'Malley M.A."/>
            <person name="Stajich J.E."/>
            <person name="Spatafora J.W."/>
            <person name="Visel A."/>
            <person name="Grigoriev I.V."/>
        </authorList>
    </citation>
    <scope>NUCLEOTIDE SEQUENCE [LARGE SCALE GENOMIC DNA]</scope>
    <source>
        <strain evidence="4 5">JEL800</strain>
    </source>
</reference>
<dbReference type="InterPro" id="IPR014886">
    <property type="entry name" value="La_xRRM"/>
</dbReference>
<evidence type="ECO:0000313" key="4">
    <source>
        <dbReference type="EMBL" id="ORY41671.1"/>
    </source>
</evidence>
<dbReference type="Gene3D" id="3.30.70.330">
    <property type="match status" value="1"/>
</dbReference>
<evidence type="ECO:0000256" key="2">
    <source>
        <dbReference type="PROSITE-ProRule" id="PRU01288"/>
    </source>
</evidence>